<dbReference type="SUPFAM" id="SSF48452">
    <property type="entry name" value="TPR-like"/>
    <property type="match status" value="1"/>
</dbReference>
<protein>
    <recommendedName>
        <fullName evidence="3">Kinesin light chain</fullName>
    </recommendedName>
</protein>
<dbReference type="InterPro" id="IPR011990">
    <property type="entry name" value="TPR-like_helical_dom_sf"/>
</dbReference>
<dbReference type="OrthoDB" id="5086500at2759"/>
<dbReference type="Gene3D" id="1.25.40.10">
    <property type="entry name" value="Tetratricopeptide repeat domain"/>
    <property type="match status" value="1"/>
</dbReference>
<dbReference type="EMBL" id="ML994653">
    <property type="protein sequence ID" value="KAF2181269.1"/>
    <property type="molecule type" value="Genomic_DNA"/>
</dbReference>
<evidence type="ECO:0008006" key="3">
    <source>
        <dbReference type="Google" id="ProtNLM"/>
    </source>
</evidence>
<gene>
    <name evidence="1" type="ORF">K469DRAFT_261531</name>
</gene>
<dbReference type="Proteomes" id="UP000800200">
    <property type="component" value="Unassembled WGS sequence"/>
</dbReference>
<evidence type="ECO:0000313" key="2">
    <source>
        <dbReference type="Proteomes" id="UP000800200"/>
    </source>
</evidence>
<reference evidence="1" key="1">
    <citation type="journal article" date="2020" name="Stud. Mycol.">
        <title>101 Dothideomycetes genomes: a test case for predicting lifestyles and emergence of pathogens.</title>
        <authorList>
            <person name="Haridas S."/>
            <person name="Albert R."/>
            <person name="Binder M."/>
            <person name="Bloem J."/>
            <person name="Labutti K."/>
            <person name="Salamov A."/>
            <person name="Andreopoulos B."/>
            <person name="Baker S."/>
            <person name="Barry K."/>
            <person name="Bills G."/>
            <person name="Bluhm B."/>
            <person name="Cannon C."/>
            <person name="Castanera R."/>
            <person name="Culley D."/>
            <person name="Daum C."/>
            <person name="Ezra D."/>
            <person name="Gonzalez J."/>
            <person name="Henrissat B."/>
            <person name="Kuo A."/>
            <person name="Liang C."/>
            <person name="Lipzen A."/>
            <person name="Lutzoni F."/>
            <person name="Magnuson J."/>
            <person name="Mondo S."/>
            <person name="Nolan M."/>
            <person name="Ohm R."/>
            <person name="Pangilinan J."/>
            <person name="Park H.-J."/>
            <person name="Ramirez L."/>
            <person name="Alfaro M."/>
            <person name="Sun H."/>
            <person name="Tritt A."/>
            <person name="Yoshinaga Y."/>
            <person name="Zwiers L.-H."/>
            <person name="Turgeon B."/>
            <person name="Goodwin S."/>
            <person name="Spatafora J."/>
            <person name="Crous P."/>
            <person name="Grigoriev I."/>
        </authorList>
    </citation>
    <scope>NUCLEOTIDE SEQUENCE</scope>
    <source>
        <strain evidence="1">CBS 207.26</strain>
    </source>
</reference>
<evidence type="ECO:0000313" key="1">
    <source>
        <dbReference type="EMBL" id="KAF2181269.1"/>
    </source>
</evidence>
<sequence>MSIGSATSSLKTFQTRIITWGYDANTHSRSRVSYWYPYDHARTLVADLCLERRRGTQWTRYIITTIERLEQTSRRQIIFRQCKLDEAEEMFQWVLEGFEKALGSDHTSTHRTVDNLGILYGNQGKLNKAEGMYTLLHNRLPVFARCETSTPHIPGNACH</sequence>
<dbReference type="AlphaFoldDB" id="A0A6A6DSS7"/>
<organism evidence="1 2">
    <name type="scientific">Zopfia rhizophila CBS 207.26</name>
    <dbReference type="NCBI Taxonomy" id="1314779"/>
    <lineage>
        <taxon>Eukaryota</taxon>
        <taxon>Fungi</taxon>
        <taxon>Dikarya</taxon>
        <taxon>Ascomycota</taxon>
        <taxon>Pezizomycotina</taxon>
        <taxon>Dothideomycetes</taxon>
        <taxon>Dothideomycetes incertae sedis</taxon>
        <taxon>Zopfiaceae</taxon>
        <taxon>Zopfia</taxon>
    </lineage>
</organism>
<name>A0A6A6DSS7_9PEZI</name>
<proteinExistence type="predicted"/>
<accession>A0A6A6DSS7</accession>
<dbReference type="Pfam" id="PF13424">
    <property type="entry name" value="TPR_12"/>
    <property type="match status" value="1"/>
</dbReference>
<keyword evidence="2" id="KW-1185">Reference proteome</keyword>